<feature type="transmembrane region" description="Helical" evidence="1">
    <location>
        <begin position="28"/>
        <end position="50"/>
    </location>
</feature>
<keyword evidence="1" id="KW-0472">Membrane</keyword>
<dbReference type="AlphaFoldDB" id="A0A0F8ZXW0"/>
<dbReference type="EMBL" id="LAZR01057822">
    <property type="protein sequence ID" value="KKK71244.1"/>
    <property type="molecule type" value="Genomic_DNA"/>
</dbReference>
<accession>A0A0F8ZXW0</accession>
<sequence>MIKTIITFIMALIVFSISYLFTNNFIVSYGFATISVLTIPLLAISISSIIKGDVVERKTEGDGQ</sequence>
<evidence type="ECO:0000256" key="1">
    <source>
        <dbReference type="SAM" id="Phobius"/>
    </source>
</evidence>
<comment type="caution">
    <text evidence="2">The sequence shown here is derived from an EMBL/GenBank/DDBJ whole genome shotgun (WGS) entry which is preliminary data.</text>
</comment>
<evidence type="ECO:0000313" key="2">
    <source>
        <dbReference type="EMBL" id="KKK71244.1"/>
    </source>
</evidence>
<name>A0A0F8ZXW0_9ZZZZ</name>
<gene>
    <name evidence="2" type="ORF">LCGC14_2915860</name>
</gene>
<keyword evidence="1" id="KW-0812">Transmembrane</keyword>
<keyword evidence="1" id="KW-1133">Transmembrane helix</keyword>
<feature type="transmembrane region" description="Helical" evidence="1">
    <location>
        <begin position="5"/>
        <end position="22"/>
    </location>
</feature>
<reference evidence="2" key="1">
    <citation type="journal article" date="2015" name="Nature">
        <title>Complex archaea that bridge the gap between prokaryotes and eukaryotes.</title>
        <authorList>
            <person name="Spang A."/>
            <person name="Saw J.H."/>
            <person name="Jorgensen S.L."/>
            <person name="Zaremba-Niedzwiedzka K."/>
            <person name="Martijn J."/>
            <person name="Lind A.E."/>
            <person name="van Eijk R."/>
            <person name="Schleper C."/>
            <person name="Guy L."/>
            <person name="Ettema T.J."/>
        </authorList>
    </citation>
    <scope>NUCLEOTIDE SEQUENCE</scope>
</reference>
<protein>
    <submittedName>
        <fullName evidence="2">Uncharacterized protein</fullName>
    </submittedName>
</protein>
<organism evidence="2">
    <name type="scientific">marine sediment metagenome</name>
    <dbReference type="NCBI Taxonomy" id="412755"/>
    <lineage>
        <taxon>unclassified sequences</taxon>
        <taxon>metagenomes</taxon>
        <taxon>ecological metagenomes</taxon>
    </lineage>
</organism>
<proteinExistence type="predicted"/>